<comment type="catalytic activity">
    <reaction evidence="1 5">
        <text>dTDP-4-dehydro-6-deoxy-alpha-D-glucose = dTDP-4-dehydro-beta-L-rhamnose</text>
        <dbReference type="Rhea" id="RHEA:16969"/>
        <dbReference type="ChEBI" id="CHEBI:57649"/>
        <dbReference type="ChEBI" id="CHEBI:62830"/>
        <dbReference type="EC" id="5.1.3.13"/>
    </reaction>
</comment>
<organism evidence="6 7">
    <name type="scientific">Corallococcus soli</name>
    <dbReference type="NCBI Taxonomy" id="2710757"/>
    <lineage>
        <taxon>Bacteria</taxon>
        <taxon>Pseudomonadati</taxon>
        <taxon>Myxococcota</taxon>
        <taxon>Myxococcia</taxon>
        <taxon>Myxococcales</taxon>
        <taxon>Cystobacterineae</taxon>
        <taxon>Myxococcaceae</taxon>
        <taxon>Corallococcus</taxon>
    </lineage>
</organism>
<evidence type="ECO:0000256" key="3">
    <source>
        <dbReference type="ARBA" id="ARBA00012098"/>
    </source>
</evidence>
<sequence length="181" mass="20128">MKVTPLELPEVLLLEPKVFGDDRGFFLESYNAKRYADAGIPGPFVQDNLSRSVKGTLRGLHFQEPNAQGKLVQCLAGAVWDVAVDVRRGSPTFGRWVAAELSFENKRQLWVPPGFAHGFCVLSDSADFFYKCTALYSPETERSVHWNDPDLAIPWPVSAPLLSGKDQQAPRLKDAPVLPIF</sequence>
<dbReference type="NCBIfam" id="TIGR01221">
    <property type="entry name" value="rmlC"/>
    <property type="match status" value="1"/>
</dbReference>
<evidence type="ECO:0000313" key="7">
    <source>
        <dbReference type="Proteomes" id="UP001516472"/>
    </source>
</evidence>
<comment type="caution">
    <text evidence="6">The sequence shown here is derived from an EMBL/GenBank/DDBJ whole genome shotgun (WGS) entry which is preliminary data.</text>
</comment>
<dbReference type="Gene3D" id="2.60.120.10">
    <property type="entry name" value="Jelly Rolls"/>
    <property type="match status" value="1"/>
</dbReference>
<dbReference type="CDD" id="cd00438">
    <property type="entry name" value="cupin_RmlC"/>
    <property type="match status" value="1"/>
</dbReference>
<comment type="function">
    <text evidence="2 5">Catalyzes the epimerization of the C3' and C5'positions of dTDP-6-deoxy-D-xylo-4-hexulose, forming dTDP-6-deoxy-L-lyxo-4-hexulose.</text>
</comment>
<comment type="similarity">
    <text evidence="5">Belongs to the dTDP-4-dehydrorhamnose 3,5-epimerase family.</text>
</comment>
<dbReference type="RefSeq" id="WP_193428691.1">
    <property type="nucleotide sequence ID" value="NZ_CBCSIP010000223.1"/>
</dbReference>
<protein>
    <recommendedName>
        <fullName evidence="4 5">dTDP-4-dehydrorhamnose 3,5-epimerase</fullName>
        <ecNumber evidence="3 5">5.1.3.13</ecNumber>
    </recommendedName>
    <alternativeName>
        <fullName evidence="5">Thymidine diphospho-4-keto-rhamnose 3,5-epimerase</fullName>
    </alternativeName>
</protein>
<dbReference type="Proteomes" id="UP001516472">
    <property type="component" value="Unassembled WGS sequence"/>
</dbReference>
<accession>A0ABR9PU77</accession>
<dbReference type="PANTHER" id="PTHR21047:SF2">
    <property type="entry name" value="THYMIDINE DIPHOSPHO-4-KETO-RHAMNOSE 3,5-EPIMERASE"/>
    <property type="match status" value="1"/>
</dbReference>
<dbReference type="InterPro" id="IPR014710">
    <property type="entry name" value="RmlC-like_jellyroll"/>
</dbReference>
<evidence type="ECO:0000256" key="4">
    <source>
        <dbReference type="ARBA" id="ARBA00019595"/>
    </source>
</evidence>
<comment type="pathway">
    <text evidence="5">Carbohydrate biosynthesis; dTDP-L-rhamnose biosynthesis.</text>
</comment>
<proteinExistence type="inferred from homology"/>
<dbReference type="EC" id="5.1.3.13" evidence="3 5"/>
<dbReference type="Pfam" id="PF00908">
    <property type="entry name" value="dTDP_sugar_isom"/>
    <property type="match status" value="1"/>
</dbReference>
<dbReference type="PANTHER" id="PTHR21047">
    <property type="entry name" value="DTDP-6-DEOXY-D-GLUCOSE-3,5 EPIMERASE"/>
    <property type="match status" value="1"/>
</dbReference>
<gene>
    <name evidence="6" type="primary">rfbC</name>
    <name evidence="6" type="ORF">G4177_25270</name>
</gene>
<reference evidence="6 7" key="1">
    <citation type="submission" date="2020-02" db="EMBL/GenBank/DDBJ databases">
        <authorList>
            <person name="Babadi Z.K."/>
            <person name="Risdian C."/>
            <person name="Ebrahimipour G.H."/>
            <person name="Wink J."/>
        </authorList>
    </citation>
    <scope>NUCLEOTIDE SEQUENCE [LARGE SCALE GENOMIC DNA]</scope>
    <source>
        <strain evidence="6 7">ZKHCc1 1396</strain>
    </source>
</reference>
<comment type="subunit">
    <text evidence="5">Homodimer.</text>
</comment>
<dbReference type="EMBL" id="JAAIYO010000008">
    <property type="protein sequence ID" value="MBE4751488.1"/>
    <property type="molecule type" value="Genomic_DNA"/>
</dbReference>
<dbReference type="InterPro" id="IPR011051">
    <property type="entry name" value="RmlC_Cupin_sf"/>
</dbReference>
<evidence type="ECO:0000256" key="5">
    <source>
        <dbReference type="RuleBase" id="RU364069"/>
    </source>
</evidence>
<dbReference type="GO" id="GO:0008830">
    <property type="term" value="F:dTDP-4-dehydrorhamnose 3,5-epimerase activity"/>
    <property type="evidence" value="ECO:0007669"/>
    <property type="project" value="UniProtKB-EC"/>
</dbReference>
<evidence type="ECO:0000313" key="6">
    <source>
        <dbReference type="EMBL" id="MBE4751488.1"/>
    </source>
</evidence>
<evidence type="ECO:0000256" key="1">
    <source>
        <dbReference type="ARBA" id="ARBA00001298"/>
    </source>
</evidence>
<dbReference type="SUPFAM" id="SSF51182">
    <property type="entry name" value="RmlC-like cupins"/>
    <property type="match status" value="1"/>
</dbReference>
<keyword evidence="5 6" id="KW-0413">Isomerase</keyword>
<keyword evidence="7" id="KW-1185">Reference proteome</keyword>
<name>A0ABR9PU77_9BACT</name>
<dbReference type="InterPro" id="IPR000888">
    <property type="entry name" value="RmlC-like"/>
</dbReference>
<evidence type="ECO:0000256" key="2">
    <source>
        <dbReference type="ARBA" id="ARBA00001997"/>
    </source>
</evidence>